<proteinExistence type="inferred from homology"/>
<evidence type="ECO:0000256" key="1">
    <source>
        <dbReference type="ARBA" id="ARBA00009670"/>
    </source>
</evidence>
<feature type="signal peptide" evidence="3">
    <location>
        <begin position="1"/>
        <end position="18"/>
    </location>
</feature>
<dbReference type="PANTHER" id="PTHR10566:SF128">
    <property type="entry name" value="UBIB DOMAIN CONTAINING KINASE"/>
    <property type="match status" value="1"/>
</dbReference>
<gene>
    <name evidence="5" type="ORF">PPYR1160_LOCUS12843</name>
</gene>
<dbReference type="SUPFAM" id="SSF56112">
    <property type="entry name" value="Protein kinase-like (PK-like)"/>
    <property type="match status" value="1"/>
</dbReference>
<dbReference type="Pfam" id="PF03109">
    <property type="entry name" value="ABC1"/>
    <property type="match status" value="1"/>
</dbReference>
<evidence type="ECO:0000256" key="3">
    <source>
        <dbReference type="SAM" id="SignalP"/>
    </source>
</evidence>
<dbReference type="EMBL" id="HBEA01016845">
    <property type="protein sequence ID" value="CAD8263341.1"/>
    <property type="molecule type" value="Transcribed_RNA"/>
</dbReference>
<organism evidence="5">
    <name type="scientific">Pinguiococcus pyrenoidosus</name>
    <dbReference type="NCBI Taxonomy" id="172671"/>
    <lineage>
        <taxon>Eukaryota</taxon>
        <taxon>Sar</taxon>
        <taxon>Stramenopiles</taxon>
        <taxon>Ochrophyta</taxon>
        <taxon>Pinguiophyceae</taxon>
        <taxon>Pinguiochrysidales</taxon>
        <taxon>Pinguiochrysidaceae</taxon>
        <taxon>Pinguiococcus</taxon>
    </lineage>
</organism>
<dbReference type="PANTHER" id="PTHR10566">
    <property type="entry name" value="CHAPERONE-ACTIVITY OF BC1 COMPLEX CABC1 -RELATED"/>
    <property type="match status" value="1"/>
</dbReference>
<dbReference type="InterPro" id="IPR011009">
    <property type="entry name" value="Kinase-like_dom_sf"/>
</dbReference>
<feature type="compositionally biased region" description="Basic and acidic residues" evidence="2">
    <location>
        <begin position="771"/>
        <end position="786"/>
    </location>
</feature>
<evidence type="ECO:0000256" key="2">
    <source>
        <dbReference type="SAM" id="MobiDB-lite"/>
    </source>
</evidence>
<feature type="chain" id="PRO_5031330374" description="ABC1 atypical kinase-like domain-containing protein" evidence="3">
    <location>
        <begin position="19"/>
        <end position="810"/>
    </location>
</feature>
<dbReference type="CDD" id="cd05121">
    <property type="entry name" value="ABC1_ADCK3-like"/>
    <property type="match status" value="1"/>
</dbReference>
<evidence type="ECO:0000313" key="5">
    <source>
        <dbReference type="EMBL" id="CAD8263341.1"/>
    </source>
</evidence>
<dbReference type="InterPro" id="IPR004147">
    <property type="entry name" value="ABC1_dom"/>
</dbReference>
<accession>A0A7R9YF06</accession>
<dbReference type="InterPro" id="IPR050154">
    <property type="entry name" value="UbiB_kinase"/>
</dbReference>
<comment type="similarity">
    <text evidence="1">Belongs to the protein kinase superfamily. ADCK protein kinase family.</text>
</comment>
<protein>
    <recommendedName>
        <fullName evidence="4">ABC1 atypical kinase-like domain-containing protein</fullName>
    </recommendedName>
</protein>
<dbReference type="AlphaFoldDB" id="A0A7R9YF06"/>
<feature type="domain" description="ABC1 atypical kinase-like" evidence="4">
    <location>
        <begin position="182"/>
        <end position="419"/>
    </location>
</feature>
<feature type="region of interest" description="Disordered" evidence="2">
    <location>
        <begin position="771"/>
        <end position="810"/>
    </location>
</feature>
<evidence type="ECO:0000259" key="4">
    <source>
        <dbReference type="Pfam" id="PF03109"/>
    </source>
</evidence>
<sequence>MSGSKILILVAVVTLGAAFLLPDGHVRSRRGLQLRRSASELESVVSKTKQRPKDIPEQLYNDADYVLFDMPGLWKEDWSISKYDAAAIQRRYSAPLPFLRLVGRVINAGLPLLGWYATTQFDNATVHWRDDEENALLRRRRGEELRKAIIATDSVTFIKGGQAASLRPDLVKVPEWVDELTKLQDEVDSFSTAVAMDVIAKELGVSDPRDVFDFPAWPPEPVAAASIGQVYRAHLKNGAEVAIKVQRPSARGSAALDMLILRNVALLLKRVKNLRSDMQGIADRFGEQLFDELDYNQEARNAQRFRELYGDIDYLEVPRVYPELTRDRVLVMEWINGTKGPWEDGRRVLSVGLQCSVAQLFEQGFFHADPHRGNLLLTPEGKLCYLDFGMMVNVTAETRFAMIGAVVGLQNKDIEMVSENLVKLEFLPDTTDLDQVVPAVESAFQKATGGKGASRLNFTTLNTELNNISYLLPFRIPPFFSTIVRTMTILEGLALTVDPDFRLVKGSYPFVAQLLLDDENDSLRKLLERTLVKPQGGLRWSRLEQLVSIAAAARSSLEDPDALRGAQQRSDLIKKYGGASAEAGPSGKAKAEEARASQEDLLDGLSIDGIVRIVEWLLSDKGAFLRRPLVQDIVDTLDSLSLAAGNALNLASLGLLPRPGEQPDRERLESIGRVLARALESDAAYSLAAQEGNSRIEILQRGVALLSNEKLREKFNPILVAALPLFNEVVVLLVERGAKRELRALVRRLDLPGVVGQVARVLDGIDENFKERREQERRSEEREKVLPKVMYPRGTSGEADGPESSSGSPR</sequence>
<name>A0A7R9YF06_9STRA</name>
<keyword evidence="3" id="KW-0732">Signal</keyword>
<reference evidence="5" key="1">
    <citation type="submission" date="2021-01" db="EMBL/GenBank/DDBJ databases">
        <authorList>
            <person name="Corre E."/>
            <person name="Pelletier E."/>
            <person name="Niang G."/>
            <person name="Scheremetjew M."/>
            <person name="Finn R."/>
            <person name="Kale V."/>
            <person name="Holt S."/>
            <person name="Cochrane G."/>
            <person name="Meng A."/>
            <person name="Brown T."/>
            <person name="Cohen L."/>
        </authorList>
    </citation>
    <scope>NUCLEOTIDE SEQUENCE</scope>
    <source>
        <strain evidence="5">CCMP2078</strain>
    </source>
</reference>